<name>A0AAN9XKJ8_PSOTE</name>
<dbReference type="PANTHER" id="PTHR45085">
    <property type="entry name" value="F21J9.14"/>
    <property type="match status" value="1"/>
</dbReference>
<evidence type="ECO:0000313" key="1">
    <source>
        <dbReference type="EMBL" id="KAK7395621.1"/>
    </source>
</evidence>
<reference evidence="1 2" key="1">
    <citation type="submission" date="2024-01" db="EMBL/GenBank/DDBJ databases">
        <title>The genomes of 5 underutilized Papilionoideae crops provide insights into root nodulation and disease resistanc.</title>
        <authorList>
            <person name="Jiang F."/>
        </authorList>
    </citation>
    <scope>NUCLEOTIDE SEQUENCE [LARGE SCALE GENOMIC DNA]</scope>
    <source>
        <strain evidence="1">DUOXIRENSHENG_FW03</strain>
        <tissue evidence="1">Leaves</tissue>
    </source>
</reference>
<comment type="caution">
    <text evidence="1">The sequence shown here is derived from an EMBL/GenBank/DDBJ whole genome shotgun (WGS) entry which is preliminary data.</text>
</comment>
<dbReference type="EMBL" id="JAYMYS010000004">
    <property type="protein sequence ID" value="KAK7395621.1"/>
    <property type="molecule type" value="Genomic_DNA"/>
</dbReference>
<organism evidence="1 2">
    <name type="scientific">Psophocarpus tetragonolobus</name>
    <name type="common">Winged bean</name>
    <name type="synonym">Dolichos tetragonolobus</name>
    <dbReference type="NCBI Taxonomy" id="3891"/>
    <lineage>
        <taxon>Eukaryota</taxon>
        <taxon>Viridiplantae</taxon>
        <taxon>Streptophyta</taxon>
        <taxon>Embryophyta</taxon>
        <taxon>Tracheophyta</taxon>
        <taxon>Spermatophyta</taxon>
        <taxon>Magnoliopsida</taxon>
        <taxon>eudicotyledons</taxon>
        <taxon>Gunneridae</taxon>
        <taxon>Pentapetalae</taxon>
        <taxon>rosids</taxon>
        <taxon>fabids</taxon>
        <taxon>Fabales</taxon>
        <taxon>Fabaceae</taxon>
        <taxon>Papilionoideae</taxon>
        <taxon>50 kb inversion clade</taxon>
        <taxon>NPAAA clade</taxon>
        <taxon>indigoferoid/millettioid clade</taxon>
        <taxon>Phaseoleae</taxon>
        <taxon>Psophocarpus</taxon>
    </lineage>
</organism>
<keyword evidence="2" id="KW-1185">Reference proteome</keyword>
<protein>
    <submittedName>
        <fullName evidence="1">Uncharacterized protein</fullName>
    </submittedName>
</protein>
<accession>A0AAN9XKJ8</accession>
<dbReference type="PANTHER" id="PTHR45085:SF3">
    <property type="entry name" value="S-ADENOSYL-L-METHIONINE-DEPENDENT METHYLTRANSFERASES SUPERFAMILY PROTEIN"/>
    <property type="match status" value="1"/>
</dbReference>
<dbReference type="AlphaFoldDB" id="A0AAN9XKJ8"/>
<proteinExistence type="predicted"/>
<evidence type="ECO:0000313" key="2">
    <source>
        <dbReference type="Proteomes" id="UP001386955"/>
    </source>
</evidence>
<sequence>MGNKHADQVLQTVSSSSLFSFRNNSRILYISVGVDHKVIAFRCLSRNDITDIEILNPLPLVHRDNPHNLPFFVDAFDLFYCAL</sequence>
<dbReference type="Proteomes" id="UP001386955">
    <property type="component" value="Unassembled WGS sequence"/>
</dbReference>
<gene>
    <name evidence="1" type="ORF">VNO78_16185</name>
</gene>